<proteinExistence type="inferred from homology"/>
<dbReference type="InterPro" id="IPR013785">
    <property type="entry name" value="Aldolase_TIM"/>
</dbReference>
<feature type="domain" description="Glutamate synthase" evidence="4">
    <location>
        <begin position="142"/>
        <end position="455"/>
    </location>
</feature>
<dbReference type="STRING" id="54914.AV540_25500"/>
<organism evidence="5 6">
    <name type="scientific">Brevibacillus parabrevis</name>
    <dbReference type="NCBI Taxonomy" id="54914"/>
    <lineage>
        <taxon>Bacteria</taxon>
        <taxon>Bacillati</taxon>
        <taxon>Bacillota</taxon>
        <taxon>Bacilli</taxon>
        <taxon>Bacillales</taxon>
        <taxon>Paenibacillaceae</taxon>
        <taxon>Brevibacillus</taxon>
    </lineage>
</organism>
<comment type="similarity">
    <text evidence="1 2">Belongs to the glutamate synthase family.</text>
</comment>
<evidence type="ECO:0000256" key="3">
    <source>
        <dbReference type="SAM" id="Phobius"/>
    </source>
</evidence>
<dbReference type="Gene3D" id="3.20.20.70">
    <property type="entry name" value="Aldolase class I"/>
    <property type="match status" value="1"/>
</dbReference>
<feature type="transmembrane region" description="Helical" evidence="3">
    <location>
        <begin position="28"/>
        <end position="55"/>
    </location>
</feature>
<dbReference type="InterPro" id="IPR024188">
    <property type="entry name" value="GltB"/>
</dbReference>
<dbReference type="Pfam" id="PF01645">
    <property type="entry name" value="Glu_synthase"/>
    <property type="match status" value="1"/>
</dbReference>
<accession>A0A4Y3PNC5</accession>
<dbReference type="SUPFAM" id="SSF51395">
    <property type="entry name" value="FMN-linked oxidoreductases"/>
    <property type="match status" value="1"/>
</dbReference>
<dbReference type="InterPro" id="IPR002932">
    <property type="entry name" value="Glu_synthdom"/>
</dbReference>
<dbReference type="CDD" id="cd02808">
    <property type="entry name" value="GltS_FMN"/>
    <property type="match status" value="1"/>
</dbReference>
<sequence>MYHATYQTKAGQQISQEVDEVGGRWLDFLIGSFVGTLVAGILFTLLGIVTFRPLVQWLLGRFMKRLMSDRYPENIFEMVSALTKVSPRYVLENSLRATTGQAIERPFGSPRKFLNFDGLIFSPAQLAVLPADEDAEVDMKLTIGPKAKRPLTLDIPLMPGAMGFGIGISESVKIAMAKGAAAAGSLSNTGEGPLLPEERKYAKHLIIQYNSGKWSKEPEILRQADAIEIHFGQGATAAAASFIPCEYITGKASQLMGVEGEEMVVIPSRQPEVNSPEDLRKLVDKLRTMTDGIPIGVKICASAVLEQDLEISIQAGVDFISIDGGQAGTKGGPPILEDDFGLPTIYALSRAIHYLKERGVKDQITLLSGGGYTTPGECLKAIALGADGIFMGTAMLWAMTHDQVTKAIPWEPPTELTNYPGKLKDKFDPEQAAKYLTNFLLAFVDEMEIALLAMGKTSLKEVTPDDLVALDELTSKVTKVPLAFQTSAETAESGI</sequence>
<reference evidence="5 6" key="1">
    <citation type="submission" date="2019-06" db="EMBL/GenBank/DDBJ databases">
        <title>Whole genome shotgun sequence of Brevibacillus parabrevis NBRC 12334.</title>
        <authorList>
            <person name="Hosoyama A."/>
            <person name="Uohara A."/>
            <person name="Ohji S."/>
            <person name="Ichikawa N."/>
        </authorList>
    </citation>
    <scope>NUCLEOTIDE SEQUENCE [LARGE SCALE GENOMIC DNA]</scope>
    <source>
        <strain evidence="5 6">NBRC 12334</strain>
    </source>
</reference>
<keyword evidence="6" id="KW-1185">Reference proteome</keyword>
<comment type="caution">
    <text evidence="5">The sequence shown here is derived from an EMBL/GenBank/DDBJ whole genome shotgun (WGS) entry which is preliminary data.</text>
</comment>
<evidence type="ECO:0000259" key="4">
    <source>
        <dbReference type="Pfam" id="PF01645"/>
    </source>
</evidence>
<gene>
    <name evidence="5" type="ORF">BPA01_44830</name>
</gene>
<dbReference type="AlphaFoldDB" id="A0A4Y3PNC5"/>
<dbReference type="GO" id="GO:0015930">
    <property type="term" value="F:glutamate synthase activity"/>
    <property type="evidence" value="ECO:0007669"/>
    <property type="project" value="InterPro"/>
</dbReference>
<dbReference type="PIRSF" id="PIRSF006429">
    <property type="entry name" value="GOGAT_lg_2"/>
    <property type="match status" value="1"/>
</dbReference>
<evidence type="ECO:0000313" key="5">
    <source>
        <dbReference type="EMBL" id="GEB34903.1"/>
    </source>
</evidence>
<dbReference type="PANTHER" id="PTHR43819">
    <property type="entry name" value="ARCHAEAL-TYPE GLUTAMATE SYNTHASE [NADPH]"/>
    <property type="match status" value="1"/>
</dbReference>
<keyword evidence="3" id="KW-0472">Membrane</keyword>
<dbReference type="EMBL" id="BJMH01000030">
    <property type="protein sequence ID" value="GEB34903.1"/>
    <property type="molecule type" value="Genomic_DNA"/>
</dbReference>
<name>A0A4Y3PNC5_BREPA</name>
<evidence type="ECO:0000256" key="2">
    <source>
        <dbReference type="PIRNR" id="PIRNR006429"/>
    </source>
</evidence>
<evidence type="ECO:0000256" key="1">
    <source>
        <dbReference type="ARBA" id="ARBA00009716"/>
    </source>
</evidence>
<keyword evidence="3" id="KW-1133">Transmembrane helix</keyword>
<keyword evidence="3" id="KW-0812">Transmembrane</keyword>
<protein>
    <submittedName>
        <fullName evidence="5">FMN-binding glutamate synthase family protein</fullName>
    </submittedName>
</protein>
<dbReference type="Proteomes" id="UP000316882">
    <property type="component" value="Unassembled WGS sequence"/>
</dbReference>
<dbReference type="PANTHER" id="PTHR43819:SF1">
    <property type="entry name" value="ARCHAEAL-TYPE GLUTAMATE SYNTHASE [NADPH]"/>
    <property type="match status" value="1"/>
</dbReference>
<evidence type="ECO:0000313" key="6">
    <source>
        <dbReference type="Proteomes" id="UP000316882"/>
    </source>
</evidence>
<dbReference type="GO" id="GO:0006537">
    <property type="term" value="P:glutamate biosynthetic process"/>
    <property type="evidence" value="ECO:0007669"/>
    <property type="project" value="InterPro"/>
</dbReference>